<proteinExistence type="predicted"/>
<dbReference type="EMBL" id="KZ308147">
    <property type="protein sequence ID" value="KAG8222938.1"/>
    <property type="molecule type" value="Genomic_DNA"/>
</dbReference>
<reference evidence="2" key="2">
    <citation type="submission" date="2017-10" db="EMBL/GenBank/DDBJ databases">
        <title>Ladona fulva Genome sequencing and assembly.</title>
        <authorList>
            <person name="Murali S."/>
            <person name="Richards S."/>
            <person name="Bandaranaike D."/>
            <person name="Bellair M."/>
            <person name="Blankenburg K."/>
            <person name="Chao H."/>
            <person name="Dinh H."/>
            <person name="Doddapaneni H."/>
            <person name="Dugan-Rocha S."/>
            <person name="Elkadiri S."/>
            <person name="Gnanaolivu R."/>
            <person name="Hernandez B."/>
            <person name="Skinner E."/>
            <person name="Javaid M."/>
            <person name="Lee S."/>
            <person name="Li M."/>
            <person name="Ming W."/>
            <person name="Munidasa M."/>
            <person name="Muniz J."/>
            <person name="Nguyen L."/>
            <person name="Hughes D."/>
            <person name="Osuji N."/>
            <person name="Pu L.-L."/>
            <person name="Puazo M."/>
            <person name="Qu C."/>
            <person name="Quiroz J."/>
            <person name="Raj R."/>
            <person name="Weissenberger G."/>
            <person name="Xin Y."/>
            <person name="Zou X."/>
            <person name="Han Y."/>
            <person name="Worley K."/>
            <person name="Muzny D."/>
            <person name="Gibbs R."/>
        </authorList>
    </citation>
    <scope>NUCLEOTIDE SEQUENCE</scope>
    <source>
        <strain evidence="2">Sampled in the wild</strain>
    </source>
</reference>
<dbReference type="Pfam" id="PF08695">
    <property type="entry name" value="Coa1"/>
    <property type="match status" value="1"/>
</dbReference>
<gene>
    <name evidence="2" type="ORF">J437_LFUL000233</name>
</gene>
<name>A0A8K0JV05_LADFU</name>
<comment type="caution">
    <text evidence="2">The sequence shown here is derived from an EMBL/GenBank/DDBJ whole genome shotgun (WGS) entry which is preliminary data.</text>
</comment>
<evidence type="ECO:0000313" key="2">
    <source>
        <dbReference type="EMBL" id="KAG8222938.1"/>
    </source>
</evidence>
<keyword evidence="3" id="KW-1185">Reference proteome</keyword>
<dbReference type="AlphaFoldDB" id="A0A8K0JV05"/>
<dbReference type="OrthoDB" id="10037790at2759"/>
<keyword evidence="1" id="KW-1133">Transmembrane helix</keyword>
<dbReference type="PANTHER" id="PTHR47148:SF1">
    <property type="entry name" value="CYTOCHROME C OXIDASE ASSEMBLY FACTOR 1 HOMOLOG"/>
    <property type="match status" value="1"/>
</dbReference>
<keyword evidence="1" id="KW-0472">Membrane</keyword>
<evidence type="ECO:0000256" key="1">
    <source>
        <dbReference type="SAM" id="Phobius"/>
    </source>
</evidence>
<dbReference type="InterPro" id="IPR014807">
    <property type="entry name" value="Coa1"/>
</dbReference>
<dbReference type="PANTHER" id="PTHR47148">
    <property type="entry name" value="CYTOCHROME C OXIDASE ASSEMBLY FACTOR 1 HOMOLOG"/>
    <property type="match status" value="1"/>
</dbReference>
<protein>
    <recommendedName>
        <fullName evidence="4">Cytochrome c oxidase assembly factor 1 homolog</fullName>
    </recommendedName>
</protein>
<dbReference type="Proteomes" id="UP000792457">
    <property type="component" value="Unassembled WGS sequence"/>
</dbReference>
<reference evidence="2" key="1">
    <citation type="submission" date="2013-04" db="EMBL/GenBank/DDBJ databases">
        <authorList>
            <person name="Qu J."/>
            <person name="Murali S.C."/>
            <person name="Bandaranaike D."/>
            <person name="Bellair M."/>
            <person name="Blankenburg K."/>
            <person name="Chao H."/>
            <person name="Dinh H."/>
            <person name="Doddapaneni H."/>
            <person name="Downs B."/>
            <person name="Dugan-Rocha S."/>
            <person name="Elkadiri S."/>
            <person name="Gnanaolivu R.D."/>
            <person name="Hernandez B."/>
            <person name="Javaid M."/>
            <person name="Jayaseelan J.C."/>
            <person name="Lee S."/>
            <person name="Li M."/>
            <person name="Ming W."/>
            <person name="Munidasa M."/>
            <person name="Muniz J."/>
            <person name="Nguyen L."/>
            <person name="Ongeri F."/>
            <person name="Osuji N."/>
            <person name="Pu L.-L."/>
            <person name="Puazo M."/>
            <person name="Qu C."/>
            <person name="Quiroz J."/>
            <person name="Raj R."/>
            <person name="Weissenberger G."/>
            <person name="Xin Y."/>
            <person name="Zou X."/>
            <person name="Han Y."/>
            <person name="Richards S."/>
            <person name="Worley K."/>
            <person name="Muzny D."/>
            <person name="Gibbs R."/>
        </authorList>
    </citation>
    <scope>NUCLEOTIDE SEQUENCE</scope>
    <source>
        <strain evidence="2">Sampled in the wild</strain>
    </source>
</reference>
<accession>A0A8K0JV05</accession>
<sequence>MVSNAALARVAVFGGVITASTGFILYWKMQDNLKKTEYYTKALRILRSHPPAISLLGEPIKDGRVDLDDRKKNYCDGLKAQIEVPVRGPKQKGTLYFSAERAAHTEPWDVSHVELGLANEPNRRLRILNKLKTEDNGEE</sequence>
<dbReference type="GO" id="GO:0032981">
    <property type="term" value="P:mitochondrial respiratory chain complex I assembly"/>
    <property type="evidence" value="ECO:0007669"/>
    <property type="project" value="TreeGrafter"/>
</dbReference>
<evidence type="ECO:0008006" key="4">
    <source>
        <dbReference type="Google" id="ProtNLM"/>
    </source>
</evidence>
<dbReference type="GO" id="GO:0033617">
    <property type="term" value="P:mitochondrial respiratory chain complex IV assembly"/>
    <property type="evidence" value="ECO:0007669"/>
    <property type="project" value="TreeGrafter"/>
</dbReference>
<keyword evidence="1" id="KW-0812">Transmembrane</keyword>
<dbReference type="GO" id="GO:0005743">
    <property type="term" value="C:mitochondrial inner membrane"/>
    <property type="evidence" value="ECO:0007669"/>
    <property type="project" value="TreeGrafter"/>
</dbReference>
<feature type="transmembrane region" description="Helical" evidence="1">
    <location>
        <begin position="6"/>
        <end position="27"/>
    </location>
</feature>
<organism evidence="2 3">
    <name type="scientific">Ladona fulva</name>
    <name type="common">Scarce chaser dragonfly</name>
    <name type="synonym">Libellula fulva</name>
    <dbReference type="NCBI Taxonomy" id="123851"/>
    <lineage>
        <taxon>Eukaryota</taxon>
        <taxon>Metazoa</taxon>
        <taxon>Ecdysozoa</taxon>
        <taxon>Arthropoda</taxon>
        <taxon>Hexapoda</taxon>
        <taxon>Insecta</taxon>
        <taxon>Pterygota</taxon>
        <taxon>Palaeoptera</taxon>
        <taxon>Odonata</taxon>
        <taxon>Epiprocta</taxon>
        <taxon>Anisoptera</taxon>
        <taxon>Libelluloidea</taxon>
        <taxon>Libellulidae</taxon>
        <taxon>Ladona</taxon>
    </lineage>
</organism>
<evidence type="ECO:0000313" key="3">
    <source>
        <dbReference type="Proteomes" id="UP000792457"/>
    </source>
</evidence>